<gene>
    <name evidence="2" type="ORF">TVY486_1100310</name>
</gene>
<evidence type="ECO:0000256" key="1">
    <source>
        <dbReference type="SAM" id="MobiDB-lite"/>
    </source>
</evidence>
<feature type="region of interest" description="Disordered" evidence="1">
    <location>
        <begin position="632"/>
        <end position="653"/>
    </location>
</feature>
<dbReference type="EMBL" id="HE573027">
    <property type="protein sequence ID" value="CCC52546.1"/>
    <property type="molecule type" value="Genomic_DNA"/>
</dbReference>
<dbReference type="VEuPathDB" id="TriTrypDB:TvY486_1100310"/>
<feature type="region of interest" description="Disordered" evidence="1">
    <location>
        <begin position="684"/>
        <end position="707"/>
    </location>
</feature>
<proteinExistence type="predicted"/>
<name>G0U9R5_TRYVY</name>
<organism evidence="2">
    <name type="scientific">Trypanosoma vivax (strain Y486)</name>
    <dbReference type="NCBI Taxonomy" id="1055687"/>
    <lineage>
        <taxon>Eukaryota</taxon>
        <taxon>Discoba</taxon>
        <taxon>Euglenozoa</taxon>
        <taxon>Kinetoplastea</taxon>
        <taxon>Metakinetoplastina</taxon>
        <taxon>Trypanosomatida</taxon>
        <taxon>Trypanosomatidae</taxon>
        <taxon>Trypanosoma</taxon>
        <taxon>Duttonella</taxon>
    </lineage>
</organism>
<accession>G0U9R5</accession>
<dbReference type="AlphaFoldDB" id="G0U9R5"/>
<sequence>MDAYQSLSNRVASMEELLMRNESNMAVVLQRIRALEEYTSSLEGRNRDVVAAKSEGMTSRLEQVANACNGRVDVLQGDLHRQGANIRVLEEQIQGAVNAIEQKINGDIATCYQRIQGSETSLLGTVRNLDGALHAQSTALKTVEQALRGDIATAQQNFSGEVAAVRQRVDALEASLRSTVGELGRALSGEIKTVSETLHSQLQSSNGAVNVAVTGLDQKIQTGLSSLQEMLAREIAVNRHSISSLDTSMRDALKDLHASLASDVAALLSRMQAEEANTKLGHQQLHAELSSLRQQMEGVDSNWRSSVTDLAGKVQDGFLNVRSQQASLETALQKDVAQTNTRVDQVEREVRHSAEGFSHALQSRLASLEVMREDIIRTRGALNSEHEERLRLREELRTFSTLAERSVVQLQSAMEAMVRSAHSDLMERMKPLNAYRSEIYTAVTAAINKLWNEARDTFMSQRDVRAIQDQIEVLDNAVRSEVALLAERSRMLESRAEEQERSLVPAAAATAPLNAGNGALVPMNTAVELNNVWDELRTLQKKMSASKDDVTAMLESSRREVLDSTLDVVKKNGEEFRNMLSRMEGDIRAVVPSLKKSPAVKGEPARYESAEKGEKKVSQPKKTIIRVSRGGVANDESARGTVSQGERPVRVTQAASTPHTVAIGPLEVQRPASTGILLAAAPNDSVKALPPLRGHVPQSSTHKSPSR</sequence>
<feature type="region of interest" description="Disordered" evidence="1">
    <location>
        <begin position="601"/>
        <end position="620"/>
    </location>
</feature>
<dbReference type="OMA" id="QGANIRV"/>
<evidence type="ECO:0000313" key="2">
    <source>
        <dbReference type="EMBL" id="CCC52546.1"/>
    </source>
</evidence>
<reference evidence="2" key="1">
    <citation type="journal article" date="2012" name="Proc. Natl. Acad. Sci. U.S.A.">
        <title>Antigenic diversity is generated by distinct evolutionary mechanisms in African trypanosome species.</title>
        <authorList>
            <person name="Jackson A.P."/>
            <person name="Berry A."/>
            <person name="Aslett M."/>
            <person name="Allison H.C."/>
            <person name="Burton P."/>
            <person name="Vavrova-Anderson J."/>
            <person name="Brown R."/>
            <person name="Browne H."/>
            <person name="Corton N."/>
            <person name="Hauser H."/>
            <person name="Gamble J."/>
            <person name="Gilderthorp R."/>
            <person name="Marcello L."/>
            <person name="McQuillan J."/>
            <person name="Otto T.D."/>
            <person name="Quail M.A."/>
            <person name="Sanders M.J."/>
            <person name="van Tonder A."/>
            <person name="Ginger M.L."/>
            <person name="Field M.C."/>
            <person name="Barry J.D."/>
            <person name="Hertz-Fowler C."/>
            <person name="Berriman M."/>
        </authorList>
    </citation>
    <scope>NUCLEOTIDE SEQUENCE</scope>
    <source>
        <strain evidence="2">Y486</strain>
    </source>
</reference>
<feature type="compositionally biased region" description="Basic and acidic residues" evidence="1">
    <location>
        <begin position="603"/>
        <end position="617"/>
    </location>
</feature>
<protein>
    <submittedName>
        <fullName evidence="2">Uncharacterized protein</fullName>
    </submittedName>
</protein>
<feature type="compositionally biased region" description="Polar residues" evidence="1">
    <location>
        <begin position="697"/>
        <end position="707"/>
    </location>
</feature>
<dbReference type="Gene3D" id="1.20.120.20">
    <property type="entry name" value="Apolipoprotein"/>
    <property type="match status" value="1"/>
</dbReference>